<keyword evidence="10" id="KW-0804">Transcription</keyword>
<dbReference type="GO" id="GO:0005351">
    <property type="term" value="F:carbohydrate:proton symporter activity"/>
    <property type="evidence" value="ECO:0007669"/>
    <property type="project" value="TreeGrafter"/>
</dbReference>
<evidence type="ECO:0000256" key="5">
    <source>
        <dbReference type="ARBA" id="ARBA00022771"/>
    </source>
</evidence>
<dbReference type="InterPro" id="IPR028020">
    <property type="entry name" value="ASX_DEUBAD_dom"/>
</dbReference>
<keyword evidence="7 13" id="KW-1133">Transmembrane helix</keyword>
<keyword evidence="6" id="KW-0862">Zinc</keyword>
<dbReference type="CDD" id="cd19496">
    <property type="entry name" value="Elp5"/>
    <property type="match status" value="1"/>
</dbReference>
<evidence type="ECO:0000256" key="1">
    <source>
        <dbReference type="ARBA" id="ARBA00004123"/>
    </source>
</evidence>
<dbReference type="GO" id="GO:0033588">
    <property type="term" value="C:elongator holoenzyme complex"/>
    <property type="evidence" value="ECO:0007669"/>
    <property type="project" value="InterPro"/>
</dbReference>
<feature type="compositionally biased region" description="Polar residues" evidence="12">
    <location>
        <begin position="133"/>
        <end position="147"/>
    </location>
</feature>
<evidence type="ECO:0000313" key="16">
    <source>
        <dbReference type="Proteomes" id="UP000044602"/>
    </source>
</evidence>
<dbReference type="InterPro" id="IPR019519">
    <property type="entry name" value="Elp5"/>
</dbReference>
<dbReference type="InterPro" id="IPR050360">
    <property type="entry name" value="MFS_Sugar_Transporters"/>
</dbReference>
<dbReference type="GO" id="GO:0002098">
    <property type="term" value="P:tRNA wobble uridine modification"/>
    <property type="evidence" value="ECO:0007669"/>
    <property type="project" value="InterPro"/>
</dbReference>
<feature type="compositionally biased region" description="Basic and acidic residues" evidence="12">
    <location>
        <begin position="291"/>
        <end position="301"/>
    </location>
</feature>
<keyword evidence="4" id="KW-0479">Metal-binding</keyword>
<feature type="transmembrane region" description="Helical" evidence="13">
    <location>
        <begin position="674"/>
        <end position="692"/>
    </location>
</feature>
<dbReference type="PROSITE" id="PS51916">
    <property type="entry name" value="DEUBAD"/>
    <property type="match status" value="1"/>
</dbReference>
<dbReference type="InterPro" id="IPR005828">
    <property type="entry name" value="MFS_sugar_transport-like"/>
</dbReference>
<dbReference type="GO" id="GO:0005634">
    <property type="term" value="C:nucleus"/>
    <property type="evidence" value="ECO:0007669"/>
    <property type="project" value="UniProtKB-SubCell"/>
</dbReference>
<feature type="transmembrane region" description="Helical" evidence="13">
    <location>
        <begin position="643"/>
        <end position="662"/>
    </location>
</feature>
<feature type="region of interest" description="Disordered" evidence="12">
    <location>
        <begin position="360"/>
        <end position="395"/>
    </location>
</feature>
<protein>
    <recommendedName>
        <fullName evidence="14">DEUBAD domain-containing protein</fullName>
    </recommendedName>
</protein>
<feature type="region of interest" description="Disordered" evidence="12">
    <location>
        <begin position="1087"/>
        <end position="1116"/>
    </location>
</feature>
<feature type="compositionally biased region" description="Polar residues" evidence="12">
    <location>
        <begin position="51"/>
        <end position="64"/>
    </location>
</feature>
<proteinExistence type="predicted"/>
<evidence type="ECO:0000256" key="12">
    <source>
        <dbReference type="SAM" id="MobiDB-lite"/>
    </source>
</evidence>
<dbReference type="STRING" id="100787.A0A0G4MMW1"/>
<dbReference type="Pfam" id="PF10483">
    <property type="entry name" value="Elong_Iki1"/>
    <property type="match status" value="1"/>
</dbReference>
<evidence type="ECO:0000256" key="6">
    <source>
        <dbReference type="ARBA" id="ARBA00022833"/>
    </source>
</evidence>
<evidence type="ECO:0000256" key="2">
    <source>
        <dbReference type="ARBA" id="ARBA00004141"/>
    </source>
</evidence>
<keyword evidence="8" id="KW-0805">Transcription regulation</keyword>
<feature type="compositionally biased region" description="Polar residues" evidence="12">
    <location>
        <begin position="302"/>
        <end position="316"/>
    </location>
</feature>
<feature type="transmembrane region" description="Helical" evidence="13">
    <location>
        <begin position="713"/>
        <end position="732"/>
    </location>
</feature>
<dbReference type="PANTHER" id="PTHR48022">
    <property type="entry name" value="PLASTIDIC GLUCOSE TRANSPORTER 4"/>
    <property type="match status" value="1"/>
</dbReference>
<feature type="domain" description="DEUBAD" evidence="14">
    <location>
        <begin position="171"/>
        <end position="285"/>
    </location>
</feature>
<name>A0A0G4MMW1_VERLO</name>
<evidence type="ECO:0000256" key="7">
    <source>
        <dbReference type="ARBA" id="ARBA00022989"/>
    </source>
</evidence>
<dbReference type="Pfam" id="PF13919">
    <property type="entry name" value="ASXH"/>
    <property type="match status" value="1"/>
</dbReference>
<accession>A0A0G4MMW1</accession>
<feature type="transmembrane region" description="Helical" evidence="13">
    <location>
        <begin position="577"/>
        <end position="598"/>
    </location>
</feature>
<evidence type="ECO:0000256" key="11">
    <source>
        <dbReference type="ARBA" id="ARBA00023242"/>
    </source>
</evidence>
<sequence length="1160" mass="126732">MANKKDAVMADAPPANSRSSGLSPPPSEMQGLPPGSLPGILSDRSPEPSLRISSPETKQSNSACELSPTRDISPVDRSLTNRNLPTKEETAPLETQLEESSAPAHEHKSPTQIPTLSPEQTGEMAPLRRSGRQSRATQKASPTTTATKVIVKKPKITRRKNWSAEDLLTNAKSPLVNGDIRAMLSAPAAWEILTADERAEIIMLLPAGTPILDAGTPEARPDMASLASDDSFRHDCAMYAENLGDGKHDPQWLEEAWAAHDERAAGEYEEYLEHHFEEEWGVKLPDEMKKSLSVRREDGSTSRELSATANGKSEVNGTVEVTGDPSNGVEEKCVAEDGPPEEQKSLGMEISVEKETIEMERPVKDEATRGEEATKDEEPTKDEESTLEHDTVETKGMASQHPLEILPSKEQAGADHVSEVGHTPSDIKEVKVQSVELADAIAKDQPDFRSRSMITLYALMLFATLTASWSCYGLANIQGNMSWRIPYIIQAIPATIVVVLAFFIPESPRWLFGKGRNEQAKKVLVKYHGNGNDDSAVVRLECEEIQYSVETNAELRDGKWWDYGVLFRTAASRYRMWLIFLISTFSQFTGGAVISYYLPTILQTVGITSPRQQLLMNGLNTVFSFCGGIVGSFFVDRVGRRPLLLWGVFLTGLIYVPINVLAGLADGNIERASGYAFIGMMFLYGIVSSFCWTPLQALYPAEVLSTDIRGKGLAANNLIAGLFGFINLYAIPTGLEDIGWRMYTILLSLHVVHWVLMWFVSVETMGRSLEELEEIFNDPTPVKRSKQFNKVVVGSANTAMPSAQSHSRSHSLLLLQKLLNLRDGSSPLTLVLDNLEQSATPVIREFVARAKIGKSKVIFLSFATLKKPRDIDVFVKGRGKNLTALRTEILSHYPKPDDQAGKAKRKPSQRTLVLLDSLNDLATAHAHDLPGFLSSILSPATSLVAVYHTDVPLLLPATVSEYEPHPLTTLSHLATALLRLSALSQETARQRARDRALQEPEFGLAAHREGVLLGLQSEARTFGAGAGTTTAADSEADARAAVVDMELRRRSGRAVRARFVLYPARDGVAASRVGLLADHAAFAPRGAGGAGGGAEGGAGQDEGEPESTFSLGLTEKQRRDRDGIVLPYFDAQTDIGAGEGGRILYEMGREDDFDDEEDEI</sequence>
<dbReference type="UniPathway" id="UPA00988"/>
<keyword evidence="5" id="KW-0863">Zinc-finger</keyword>
<dbReference type="Gene3D" id="1.20.1250.20">
    <property type="entry name" value="MFS general substrate transporter like domains"/>
    <property type="match status" value="1"/>
</dbReference>
<dbReference type="SUPFAM" id="SSF103473">
    <property type="entry name" value="MFS general substrate transporter"/>
    <property type="match status" value="1"/>
</dbReference>
<dbReference type="AlphaFoldDB" id="A0A0G4MMW1"/>
<feature type="compositionally biased region" description="Gly residues" evidence="12">
    <location>
        <begin position="1087"/>
        <end position="1100"/>
    </location>
</feature>
<comment type="subcellular location">
    <subcellularLocation>
        <location evidence="2">Membrane</location>
        <topology evidence="2">Multi-pass membrane protein</topology>
    </subcellularLocation>
    <subcellularLocation>
        <location evidence="1">Nucleus</location>
    </subcellularLocation>
</comment>
<evidence type="ECO:0000256" key="9">
    <source>
        <dbReference type="ARBA" id="ARBA00023136"/>
    </source>
</evidence>
<dbReference type="PANTHER" id="PTHR48022:SF79">
    <property type="entry name" value="LACTOSE PERMEASE, PUTATIVE (AFU_ORTHOLOGUE AFUA_6G01860)-RELATED"/>
    <property type="match status" value="1"/>
</dbReference>
<evidence type="ECO:0000256" key="3">
    <source>
        <dbReference type="ARBA" id="ARBA00022692"/>
    </source>
</evidence>
<feature type="compositionally biased region" description="Polar residues" evidence="12">
    <location>
        <begin position="110"/>
        <end position="120"/>
    </location>
</feature>
<feature type="compositionally biased region" description="Basic and acidic residues" evidence="12">
    <location>
        <begin position="360"/>
        <end position="393"/>
    </location>
</feature>
<dbReference type="InterPro" id="IPR036259">
    <property type="entry name" value="MFS_trans_sf"/>
</dbReference>
<dbReference type="GO" id="GO:0016020">
    <property type="term" value="C:membrane"/>
    <property type="evidence" value="ECO:0007669"/>
    <property type="project" value="UniProtKB-SubCell"/>
</dbReference>
<dbReference type="EMBL" id="CVQH01023638">
    <property type="protein sequence ID" value="CRK35643.1"/>
    <property type="molecule type" value="Genomic_DNA"/>
</dbReference>
<dbReference type="GO" id="GO:0008270">
    <property type="term" value="F:zinc ion binding"/>
    <property type="evidence" value="ECO:0007669"/>
    <property type="project" value="UniProtKB-KW"/>
</dbReference>
<evidence type="ECO:0000259" key="14">
    <source>
        <dbReference type="PROSITE" id="PS51916"/>
    </source>
</evidence>
<feature type="region of interest" description="Disordered" evidence="12">
    <location>
        <begin position="1"/>
        <end position="154"/>
    </location>
</feature>
<evidence type="ECO:0000313" key="15">
    <source>
        <dbReference type="EMBL" id="CRK35643.1"/>
    </source>
</evidence>
<evidence type="ECO:0000256" key="10">
    <source>
        <dbReference type="ARBA" id="ARBA00023163"/>
    </source>
</evidence>
<dbReference type="Pfam" id="PF00083">
    <property type="entry name" value="Sugar_tr"/>
    <property type="match status" value="1"/>
</dbReference>
<keyword evidence="16" id="KW-1185">Reference proteome</keyword>
<keyword evidence="11" id="KW-0539">Nucleus</keyword>
<evidence type="ECO:0000256" key="4">
    <source>
        <dbReference type="ARBA" id="ARBA00022723"/>
    </source>
</evidence>
<dbReference type="InterPro" id="IPR027417">
    <property type="entry name" value="P-loop_NTPase"/>
</dbReference>
<evidence type="ECO:0000256" key="8">
    <source>
        <dbReference type="ARBA" id="ARBA00023015"/>
    </source>
</evidence>
<feature type="transmembrane region" description="Helical" evidence="13">
    <location>
        <begin position="618"/>
        <end position="636"/>
    </location>
</feature>
<feature type="transmembrane region" description="Helical" evidence="13">
    <location>
        <begin position="487"/>
        <end position="504"/>
    </location>
</feature>
<reference evidence="15 16" key="1">
    <citation type="submission" date="2015-05" db="EMBL/GenBank/DDBJ databases">
        <authorList>
            <person name="Wang D.B."/>
            <person name="Wang M."/>
        </authorList>
    </citation>
    <scope>NUCLEOTIDE SEQUENCE [LARGE SCALE GENOMIC DNA]</scope>
    <source>
        <strain evidence="15">VL1</strain>
    </source>
</reference>
<organism evidence="15 16">
    <name type="scientific">Verticillium longisporum</name>
    <name type="common">Verticillium dahliae var. longisporum</name>
    <dbReference type="NCBI Taxonomy" id="100787"/>
    <lineage>
        <taxon>Eukaryota</taxon>
        <taxon>Fungi</taxon>
        <taxon>Dikarya</taxon>
        <taxon>Ascomycota</taxon>
        <taxon>Pezizomycotina</taxon>
        <taxon>Sordariomycetes</taxon>
        <taxon>Hypocreomycetidae</taxon>
        <taxon>Glomerellales</taxon>
        <taxon>Plectosphaerellaceae</taxon>
        <taxon>Verticillium</taxon>
    </lineage>
</organism>
<keyword evidence="9 13" id="KW-0472">Membrane</keyword>
<gene>
    <name evidence="15" type="ORF">BN1708_001276</name>
</gene>
<dbReference type="Gene3D" id="3.40.50.300">
    <property type="entry name" value="P-loop containing nucleotide triphosphate hydrolases"/>
    <property type="match status" value="1"/>
</dbReference>
<keyword evidence="3 13" id="KW-0812">Transmembrane</keyword>
<dbReference type="Proteomes" id="UP000044602">
    <property type="component" value="Unassembled WGS sequence"/>
</dbReference>
<feature type="transmembrane region" description="Helical" evidence="13">
    <location>
        <begin position="454"/>
        <end position="475"/>
    </location>
</feature>
<feature type="region of interest" description="Disordered" evidence="12">
    <location>
        <begin position="291"/>
        <end position="344"/>
    </location>
</feature>
<evidence type="ECO:0000256" key="13">
    <source>
        <dbReference type="SAM" id="Phobius"/>
    </source>
</evidence>
<dbReference type="InterPro" id="IPR044867">
    <property type="entry name" value="DEUBAD_dom"/>
</dbReference>